<protein>
    <submittedName>
        <fullName evidence="1">Uncharacterized protein</fullName>
    </submittedName>
</protein>
<sequence length="214" mass="24844">MMKIRSQTSQINNIGRDDIFPKVLGNDKVDRVHMYGFDITPYVTIDLIFMYDEPKEPEDEKDEELKIENISIKATCVYLRIRIQGFTLAASSLWRRLPRFSGKFLPFMFVSPLWFCELSLVVLDCAEFFHFQLCRMAVNQVRLNDPYFLNGKIASRSFTEALSGTFPIAFSDMNTMTNHGMSSLWISEEKILALAGPFKYSFIVNVKHRRNDPK</sequence>
<gene>
    <name evidence="1" type="ORF">M5K25_016254</name>
</gene>
<evidence type="ECO:0000313" key="1">
    <source>
        <dbReference type="EMBL" id="KAL0912844.1"/>
    </source>
</evidence>
<keyword evidence="2" id="KW-1185">Reference proteome</keyword>
<evidence type="ECO:0000313" key="2">
    <source>
        <dbReference type="Proteomes" id="UP001552299"/>
    </source>
</evidence>
<dbReference type="Proteomes" id="UP001552299">
    <property type="component" value="Unassembled WGS sequence"/>
</dbReference>
<accession>A0ABD0UJ92</accession>
<reference evidence="1 2" key="1">
    <citation type="journal article" date="2024" name="Plant Biotechnol. J.">
        <title>Dendrobium thyrsiflorum genome and its molecular insights into genes involved in important horticultural traits.</title>
        <authorList>
            <person name="Chen B."/>
            <person name="Wang J.Y."/>
            <person name="Zheng P.J."/>
            <person name="Li K.L."/>
            <person name="Liang Y.M."/>
            <person name="Chen X.F."/>
            <person name="Zhang C."/>
            <person name="Zhao X."/>
            <person name="He X."/>
            <person name="Zhang G.Q."/>
            <person name="Liu Z.J."/>
            <person name="Xu Q."/>
        </authorList>
    </citation>
    <scope>NUCLEOTIDE SEQUENCE [LARGE SCALE GENOMIC DNA]</scope>
    <source>
        <strain evidence="1">GZMU011</strain>
    </source>
</reference>
<dbReference type="EMBL" id="JANQDX010000013">
    <property type="protein sequence ID" value="KAL0912844.1"/>
    <property type="molecule type" value="Genomic_DNA"/>
</dbReference>
<name>A0ABD0UJ92_DENTH</name>
<organism evidence="1 2">
    <name type="scientific">Dendrobium thyrsiflorum</name>
    <name type="common">Pinecone-like raceme dendrobium</name>
    <name type="synonym">Orchid</name>
    <dbReference type="NCBI Taxonomy" id="117978"/>
    <lineage>
        <taxon>Eukaryota</taxon>
        <taxon>Viridiplantae</taxon>
        <taxon>Streptophyta</taxon>
        <taxon>Embryophyta</taxon>
        <taxon>Tracheophyta</taxon>
        <taxon>Spermatophyta</taxon>
        <taxon>Magnoliopsida</taxon>
        <taxon>Liliopsida</taxon>
        <taxon>Asparagales</taxon>
        <taxon>Orchidaceae</taxon>
        <taxon>Epidendroideae</taxon>
        <taxon>Malaxideae</taxon>
        <taxon>Dendrobiinae</taxon>
        <taxon>Dendrobium</taxon>
    </lineage>
</organism>
<dbReference type="AlphaFoldDB" id="A0ABD0UJ92"/>
<proteinExistence type="predicted"/>
<comment type="caution">
    <text evidence="1">The sequence shown here is derived from an EMBL/GenBank/DDBJ whole genome shotgun (WGS) entry which is preliminary data.</text>
</comment>